<dbReference type="EMBL" id="SRZK01000038">
    <property type="protein sequence ID" value="TGZ11125.1"/>
    <property type="molecule type" value="Genomic_DNA"/>
</dbReference>
<proteinExistence type="predicted"/>
<evidence type="ECO:0008006" key="3">
    <source>
        <dbReference type="Google" id="ProtNLM"/>
    </source>
</evidence>
<evidence type="ECO:0000313" key="2">
    <source>
        <dbReference type="Proteomes" id="UP000306274"/>
    </source>
</evidence>
<accession>A0ABY2PJA3</accession>
<dbReference type="Proteomes" id="UP000306274">
    <property type="component" value="Unassembled WGS sequence"/>
</dbReference>
<keyword evidence="2" id="KW-1185">Reference proteome</keyword>
<sequence length="127" mass="13844">MIERASETELRTREQLASGAFDALEAAGFTVHQEGRSQGEPRGVLLSVDPSEGLEGGVFVRWHVAHALSSAAMESAQREGTQARTFQHYGFVTSHMHATLISVLTSAGFQAVDVDSEMDPYLIRVVR</sequence>
<comment type="caution">
    <text evidence="1">The sequence shown here is derived from an EMBL/GenBank/DDBJ whole genome shotgun (WGS) entry which is preliminary data.</text>
</comment>
<dbReference type="RefSeq" id="WP_136015712.1">
    <property type="nucleotide sequence ID" value="NZ_SRZK01000038.1"/>
</dbReference>
<evidence type="ECO:0000313" key="1">
    <source>
        <dbReference type="EMBL" id="TGZ11125.1"/>
    </source>
</evidence>
<gene>
    <name evidence="1" type="ORF">E5Z02_06440</name>
</gene>
<reference evidence="1 2" key="1">
    <citation type="submission" date="2019-04" db="EMBL/GenBank/DDBJ databases">
        <title>Streptomyces rhizosphaericola sp. nov., an actinobacterium isolated from the wheat rhizosphere.</title>
        <authorList>
            <person name="Vargas Hoyos H.A."/>
            <person name="Santos S.N."/>
            <person name="Genuario D.B."/>
            <person name="Melo I.S."/>
            <person name="Da Silva L.J."/>
            <person name="Da Silva F.S.P."/>
            <person name="Zucchi T.D."/>
        </authorList>
    </citation>
    <scope>NUCLEOTIDE SEQUENCE [LARGE SCALE GENOMIC DNA]</scope>
    <source>
        <strain evidence="1 2">1AS2c</strain>
    </source>
</reference>
<protein>
    <recommendedName>
        <fullName evidence="3">N-acetyltransferase</fullName>
    </recommendedName>
</protein>
<name>A0ABY2PJA3_9ACTN</name>
<organism evidence="1 2">
    <name type="scientific">Streptomyces rhizosphaericola</name>
    <dbReference type="NCBI Taxonomy" id="2564098"/>
    <lineage>
        <taxon>Bacteria</taxon>
        <taxon>Bacillati</taxon>
        <taxon>Actinomycetota</taxon>
        <taxon>Actinomycetes</taxon>
        <taxon>Kitasatosporales</taxon>
        <taxon>Streptomycetaceae</taxon>
        <taxon>Streptomyces</taxon>
    </lineage>
</organism>